<reference evidence="3 4" key="1">
    <citation type="journal article" date="2019" name="Nat. Ecol. Evol.">
        <title>Megaphylogeny resolves global patterns of mushroom evolution.</title>
        <authorList>
            <person name="Varga T."/>
            <person name="Krizsan K."/>
            <person name="Foldi C."/>
            <person name="Dima B."/>
            <person name="Sanchez-Garcia M."/>
            <person name="Sanchez-Ramirez S."/>
            <person name="Szollosi G.J."/>
            <person name="Szarkandi J.G."/>
            <person name="Papp V."/>
            <person name="Albert L."/>
            <person name="Andreopoulos W."/>
            <person name="Angelini C."/>
            <person name="Antonin V."/>
            <person name="Barry K.W."/>
            <person name="Bougher N.L."/>
            <person name="Buchanan P."/>
            <person name="Buyck B."/>
            <person name="Bense V."/>
            <person name="Catcheside P."/>
            <person name="Chovatia M."/>
            <person name="Cooper J."/>
            <person name="Damon W."/>
            <person name="Desjardin D."/>
            <person name="Finy P."/>
            <person name="Geml J."/>
            <person name="Haridas S."/>
            <person name="Hughes K."/>
            <person name="Justo A."/>
            <person name="Karasinski D."/>
            <person name="Kautmanova I."/>
            <person name="Kiss B."/>
            <person name="Kocsube S."/>
            <person name="Kotiranta H."/>
            <person name="LaButti K.M."/>
            <person name="Lechner B.E."/>
            <person name="Liimatainen K."/>
            <person name="Lipzen A."/>
            <person name="Lukacs Z."/>
            <person name="Mihaltcheva S."/>
            <person name="Morgado L.N."/>
            <person name="Niskanen T."/>
            <person name="Noordeloos M.E."/>
            <person name="Ohm R.A."/>
            <person name="Ortiz-Santana B."/>
            <person name="Ovrebo C."/>
            <person name="Racz N."/>
            <person name="Riley R."/>
            <person name="Savchenko A."/>
            <person name="Shiryaev A."/>
            <person name="Soop K."/>
            <person name="Spirin V."/>
            <person name="Szebenyi C."/>
            <person name="Tomsovsky M."/>
            <person name="Tulloss R.E."/>
            <person name="Uehling J."/>
            <person name="Grigoriev I.V."/>
            <person name="Vagvolgyi C."/>
            <person name="Papp T."/>
            <person name="Martin F.M."/>
            <person name="Miettinen O."/>
            <person name="Hibbett D.S."/>
            <person name="Nagy L.G."/>
        </authorList>
    </citation>
    <scope>NUCLEOTIDE SEQUENCE [LARGE SCALE GENOMIC DNA]</scope>
    <source>
        <strain evidence="3 4">FP101781</strain>
    </source>
</reference>
<dbReference type="Proteomes" id="UP000298030">
    <property type="component" value="Unassembled WGS sequence"/>
</dbReference>
<dbReference type="Pfam" id="PF20415">
    <property type="entry name" value="DUF6699"/>
    <property type="match status" value="1"/>
</dbReference>
<evidence type="ECO:0000313" key="4">
    <source>
        <dbReference type="Proteomes" id="UP000298030"/>
    </source>
</evidence>
<sequence>MSVSTNKRVKFASTNRVYSPIPSTPSPCASSSSLPSSPDLPTPPPEREYEVLGEDYGAQYPRSPYPQHAQANFDLVFFPELEVPKELHIHTLLGHVGPYSEPEIPYDLSMAISLVKEQFGVSALMEPATQPPVQNLTVACPDFLLWEVEVKTGAVYPGAYVSVDDVLTAIYSNLRQPVNYMEYGSLGQNRGAVDAAYFARLTRIHDPALKEQEALKGVKRIDFLRGKNRFMGLSVMHRPGEEPWWELNVS</sequence>
<protein>
    <recommendedName>
        <fullName evidence="2">DUF6699 domain-containing protein</fullName>
    </recommendedName>
</protein>
<dbReference type="AlphaFoldDB" id="A0A4Y7TG27"/>
<feature type="compositionally biased region" description="Low complexity" evidence="1">
    <location>
        <begin position="26"/>
        <end position="37"/>
    </location>
</feature>
<evidence type="ECO:0000313" key="3">
    <source>
        <dbReference type="EMBL" id="TEB32888.1"/>
    </source>
</evidence>
<dbReference type="EMBL" id="QPFP01000014">
    <property type="protein sequence ID" value="TEB32888.1"/>
    <property type="molecule type" value="Genomic_DNA"/>
</dbReference>
<evidence type="ECO:0000256" key="1">
    <source>
        <dbReference type="SAM" id="MobiDB-lite"/>
    </source>
</evidence>
<accession>A0A4Y7TG27</accession>
<comment type="caution">
    <text evidence="3">The sequence shown here is derived from an EMBL/GenBank/DDBJ whole genome shotgun (WGS) entry which is preliminary data.</text>
</comment>
<organism evidence="3 4">
    <name type="scientific">Coprinellus micaceus</name>
    <name type="common">Glistening ink-cap mushroom</name>
    <name type="synonym">Coprinus micaceus</name>
    <dbReference type="NCBI Taxonomy" id="71717"/>
    <lineage>
        <taxon>Eukaryota</taxon>
        <taxon>Fungi</taxon>
        <taxon>Dikarya</taxon>
        <taxon>Basidiomycota</taxon>
        <taxon>Agaricomycotina</taxon>
        <taxon>Agaricomycetes</taxon>
        <taxon>Agaricomycetidae</taxon>
        <taxon>Agaricales</taxon>
        <taxon>Agaricineae</taxon>
        <taxon>Psathyrellaceae</taxon>
        <taxon>Coprinellus</taxon>
    </lineage>
</organism>
<gene>
    <name evidence="3" type="ORF">FA13DRAFT_230780</name>
</gene>
<feature type="domain" description="DUF6699" evidence="2">
    <location>
        <begin position="121"/>
        <end position="235"/>
    </location>
</feature>
<feature type="region of interest" description="Disordered" evidence="1">
    <location>
        <begin position="14"/>
        <end position="49"/>
    </location>
</feature>
<proteinExistence type="predicted"/>
<evidence type="ECO:0000259" key="2">
    <source>
        <dbReference type="Pfam" id="PF20415"/>
    </source>
</evidence>
<dbReference type="InterPro" id="IPR046522">
    <property type="entry name" value="DUF6699"/>
</dbReference>
<name>A0A4Y7TG27_COPMI</name>
<keyword evidence="4" id="KW-1185">Reference proteome</keyword>
<dbReference type="OrthoDB" id="3224413at2759"/>